<accession>F4XQ12</accession>
<dbReference type="AlphaFoldDB" id="F4XQ12"/>
<reference evidence="2" key="1">
    <citation type="journal article" date="2011" name="Proc. Natl. Acad. Sci. U.S.A.">
        <title>Genomic insights into the physiology and ecology of the marine filamentous cyanobacterium Lyngbya majuscula.</title>
        <authorList>
            <person name="Jones A.C."/>
            <person name="Monroe E.A."/>
            <person name="Podell S."/>
            <person name="Hess W.R."/>
            <person name="Klages S."/>
            <person name="Esquenazi E."/>
            <person name="Niessen S."/>
            <person name="Hoover H."/>
            <person name="Rothmann M."/>
            <person name="Lasken R.S."/>
            <person name="Yates J.R.III."/>
            <person name="Reinhardt R."/>
            <person name="Kube M."/>
            <person name="Burkart M.D."/>
            <person name="Allen E.E."/>
            <person name="Dorrestein P.C."/>
            <person name="Gerwick W.H."/>
            <person name="Gerwick L."/>
        </authorList>
    </citation>
    <scope>NUCLEOTIDE SEQUENCE [LARGE SCALE GENOMIC DNA]</scope>
    <source>
        <strain evidence="2">3L</strain>
    </source>
</reference>
<keyword evidence="2" id="KW-1185">Reference proteome</keyword>
<dbReference type="HOGENOM" id="CLU_3382751_0_0_3"/>
<proteinExistence type="predicted"/>
<name>F4XQ12_9CYAN</name>
<dbReference type="EMBL" id="GL890851">
    <property type="protein sequence ID" value="EGJ33379.1"/>
    <property type="molecule type" value="Genomic_DNA"/>
</dbReference>
<dbReference type="Proteomes" id="UP000003959">
    <property type="component" value="Unassembled WGS sequence"/>
</dbReference>
<organism evidence="1 2">
    <name type="scientific">Moorena producens 3L</name>
    <dbReference type="NCBI Taxonomy" id="489825"/>
    <lineage>
        <taxon>Bacteria</taxon>
        <taxon>Bacillati</taxon>
        <taxon>Cyanobacteriota</taxon>
        <taxon>Cyanophyceae</taxon>
        <taxon>Coleofasciculales</taxon>
        <taxon>Coleofasciculaceae</taxon>
        <taxon>Moorena</taxon>
    </lineage>
</organism>
<gene>
    <name evidence="1" type="ORF">LYNGBM3L_36980</name>
</gene>
<evidence type="ECO:0000313" key="1">
    <source>
        <dbReference type="EMBL" id="EGJ33379.1"/>
    </source>
</evidence>
<evidence type="ECO:0000313" key="2">
    <source>
        <dbReference type="Proteomes" id="UP000003959"/>
    </source>
</evidence>
<protein>
    <submittedName>
        <fullName evidence="1">Uncharacterized protein</fullName>
    </submittedName>
</protein>
<sequence>MLGLAPQKLQQLQALGEDGDLSLPFDPINFNIN</sequence>